<accession>A0A512PR87</accession>
<dbReference type="GO" id="GO:0043139">
    <property type="term" value="F:5'-3' DNA helicase activity"/>
    <property type="evidence" value="ECO:0007669"/>
    <property type="project" value="UniProtKB-EC"/>
</dbReference>
<name>A0A512PR87_9LACO</name>
<dbReference type="InterPro" id="IPR007692">
    <property type="entry name" value="DNA_helicase_DnaB"/>
</dbReference>
<evidence type="ECO:0000256" key="12">
    <source>
        <dbReference type="RuleBase" id="RU362085"/>
    </source>
</evidence>
<dbReference type="EMBL" id="BKAM01000140">
    <property type="protein sequence ID" value="GEP73729.1"/>
    <property type="molecule type" value="Genomic_DNA"/>
</dbReference>
<dbReference type="SUPFAM" id="SSF48024">
    <property type="entry name" value="N-terminal domain of DnaB helicase"/>
    <property type="match status" value="1"/>
</dbReference>
<dbReference type="AlphaFoldDB" id="A0A512PR87"/>
<dbReference type="CDD" id="cd00984">
    <property type="entry name" value="DnaB_C"/>
    <property type="match status" value="1"/>
</dbReference>
<evidence type="ECO:0000256" key="1">
    <source>
        <dbReference type="ARBA" id="ARBA00008428"/>
    </source>
</evidence>
<keyword evidence="3 12" id="KW-0235">DNA replication</keyword>
<comment type="function">
    <text evidence="12">The main replicative DNA helicase, it participates in initiation and elongation during chromosome replication. Travels ahead of the DNA replisome, separating dsDNA into templates for DNA synthesis. A processive ATP-dependent 5'-3' DNA helicase it has DNA-dependent ATPase activity.</text>
</comment>
<evidence type="ECO:0000259" key="14">
    <source>
        <dbReference type="PROSITE" id="PS51199"/>
    </source>
</evidence>
<dbReference type="STRING" id="1423795.FD12_GL002119"/>
<dbReference type="EC" id="5.6.2.3" evidence="11 12"/>
<dbReference type="PROSITE" id="PS51199">
    <property type="entry name" value="SF4_HELICASE"/>
    <property type="match status" value="1"/>
</dbReference>
<dbReference type="NCBIfam" id="NF004384">
    <property type="entry name" value="PRK05748.1"/>
    <property type="match status" value="1"/>
</dbReference>
<dbReference type="Gene3D" id="3.40.50.300">
    <property type="entry name" value="P-loop containing nucleotide triphosphate hydrolases"/>
    <property type="match status" value="1"/>
</dbReference>
<keyword evidence="6 12" id="KW-0347">Helicase</keyword>
<dbReference type="RefSeq" id="WP_054749078.1">
    <property type="nucleotide sequence ID" value="NZ_BKAM01000140.1"/>
</dbReference>
<evidence type="ECO:0000256" key="4">
    <source>
        <dbReference type="ARBA" id="ARBA00022741"/>
    </source>
</evidence>
<feature type="domain" description="SF4 helicase" evidence="14">
    <location>
        <begin position="179"/>
        <end position="460"/>
    </location>
</feature>
<dbReference type="NCBIfam" id="TIGR00665">
    <property type="entry name" value="DnaB"/>
    <property type="match status" value="1"/>
</dbReference>
<keyword evidence="4 12" id="KW-0547">Nucleotide-binding</keyword>
<dbReference type="FunFam" id="1.10.860.10:FF:000001">
    <property type="entry name" value="Replicative DNA helicase"/>
    <property type="match status" value="1"/>
</dbReference>
<evidence type="ECO:0000256" key="10">
    <source>
        <dbReference type="ARBA" id="ARBA00048954"/>
    </source>
</evidence>
<keyword evidence="7 12" id="KW-0067">ATP-binding</keyword>
<dbReference type="GO" id="GO:0005524">
    <property type="term" value="F:ATP binding"/>
    <property type="evidence" value="ECO:0007669"/>
    <property type="project" value="UniProtKB-UniRule"/>
</dbReference>
<dbReference type="InterPro" id="IPR007694">
    <property type="entry name" value="DNA_helicase_DnaB-like_C"/>
</dbReference>
<keyword evidence="8 12" id="KW-0238">DNA-binding</keyword>
<evidence type="ECO:0000256" key="11">
    <source>
        <dbReference type="NCBIfam" id="TIGR00665"/>
    </source>
</evidence>
<dbReference type="GO" id="GO:0006269">
    <property type="term" value="P:DNA replication, synthesis of primer"/>
    <property type="evidence" value="ECO:0007669"/>
    <property type="project" value="UniProtKB-UniRule"/>
</dbReference>
<feature type="compositionally biased region" description="Acidic residues" evidence="13">
    <location>
        <begin position="403"/>
        <end position="426"/>
    </location>
</feature>
<dbReference type="Gene3D" id="1.10.860.10">
    <property type="entry name" value="DNAb Helicase, Chain A"/>
    <property type="match status" value="1"/>
</dbReference>
<evidence type="ECO:0000256" key="7">
    <source>
        <dbReference type="ARBA" id="ARBA00022840"/>
    </source>
</evidence>
<protein>
    <recommendedName>
        <fullName evidence="11 12">Replicative DNA helicase</fullName>
        <ecNumber evidence="11 12">5.6.2.3</ecNumber>
    </recommendedName>
</protein>
<evidence type="ECO:0000313" key="15">
    <source>
        <dbReference type="EMBL" id="GEP73729.1"/>
    </source>
</evidence>
<sequence length="461" mass="50983">MSNDFVNELPPQNIDAEKAVLGSIFLSTDALIEAMEYLEPDDFYKRAHQIIFKDMVELNDRDQAVDVVTITNLLTEQNNLDDVGGMEYIADLAGSVPTAANITYYAKIVKDKSLLRRLIQTATNIVTNSYSTDDDITTVLDDAERDIMNVAENRNQSGFKAIKDVLNSAFNEIDRLSQAGDTVTGVSTGYPELDKITTGLHEDELIILAARPAVGKTAFALNLAQNVGTKTDKTVAIFSLEMSAESLVNRMLCAEGSINANHLRTGQLTEDEWQNLVVAMGSLSRANIFIDDTAGIKMSEIRAKCRRLAKESGNLGLVVVDYLQLIEGSNAENRQQEVSGISRQLKKLAKELHVPVIALSQLSRGVEQRQDKRPVLSDIRESGSIEQDADIVAFLYRDDYYRDEDEDDDDQSSGSSGEDDENDVGEVEVIIEKNRSGPRGTVKLLFVKSYNKFSSISYAQQ</sequence>
<feature type="region of interest" description="Disordered" evidence="13">
    <location>
        <begin position="403"/>
        <end position="433"/>
    </location>
</feature>
<comment type="catalytic activity">
    <reaction evidence="10 12">
        <text>ATP + H2O = ADP + phosphate + H(+)</text>
        <dbReference type="Rhea" id="RHEA:13065"/>
        <dbReference type="ChEBI" id="CHEBI:15377"/>
        <dbReference type="ChEBI" id="CHEBI:15378"/>
        <dbReference type="ChEBI" id="CHEBI:30616"/>
        <dbReference type="ChEBI" id="CHEBI:43474"/>
        <dbReference type="ChEBI" id="CHEBI:456216"/>
        <dbReference type="EC" id="5.6.2.3"/>
    </reaction>
</comment>
<keyword evidence="2 12" id="KW-0639">Primosome</keyword>
<evidence type="ECO:0000256" key="9">
    <source>
        <dbReference type="ARBA" id="ARBA00023235"/>
    </source>
</evidence>
<dbReference type="InterPro" id="IPR036185">
    <property type="entry name" value="DNA_heli_DnaB-like_N_sf"/>
</dbReference>
<reference evidence="15 16" key="1">
    <citation type="submission" date="2019-07" db="EMBL/GenBank/DDBJ databases">
        <title>Whole genome shotgun sequence of Lactobacillus rapi NBRC 109618.</title>
        <authorList>
            <person name="Hosoyama A."/>
            <person name="Uohara A."/>
            <person name="Ohji S."/>
            <person name="Ichikawa N."/>
        </authorList>
    </citation>
    <scope>NUCLEOTIDE SEQUENCE [LARGE SCALE GENOMIC DNA]</scope>
    <source>
        <strain evidence="15 16">NBRC 109618</strain>
    </source>
</reference>
<dbReference type="Pfam" id="PF03796">
    <property type="entry name" value="DnaB_C"/>
    <property type="match status" value="1"/>
</dbReference>
<dbReference type="GO" id="GO:1990077">
    <property type="term" value="C:primosome complex"/>
    <property type="evidence" value="ECO:0007669"/>
    <property type="project" value="UniProtKB-UniRule"/>
</dbReference>
<dbReference type="GO" id="GO:0005829">
    <property type="term" value="C:cytosol"/>
    <property type="evidence" value="ECO:0007669"/>
    <property type="project" value="TreeGrafter"/>
</dbReference>
<comment type="caution">
    <text evidence="15">The sequence shown here is derived from an EMBL/GenBank/DDBJ whole genome shotgun (WGS) entry which is preliminary data.</text>
</comment>
<evidence type="ECO:0000256" key="3">
    <source>
        <dbReference type="ARBA" id="ARBA00022705"/>
    </source>
</evidence>
<dbReference type="GO" id="GO:0042802">
    <property type="term" value="F:identical protein binding"/>
    <property type="evidence" value="ECO:0007669"/>
    <property type="project" value="UniProtKB-ARBA"/>
</dbReference>
<proteinExistence type="inferred from homology"/>
<gene>
    <name evidence="15" type="primary">dnaB_2</name>
    <name evidence="15" type="ORF">LRA02_25970</name>
</gene>
<dbReference type="SUPFAM" id="SSF52540">
    <property type="entry name" value="P-loop containing nucleoside triphosphate hydrolases"/>
    <property type="match status" value="1"/>
</dbReference>
<evidence type="ECO:0000256" key="8">
    <source>
        <dbReference type="ARBA" id="ARBA00023125"/>
    </source>
</evidence>
<keyword evidence="9" id="KW-0413">Isomerase</keyword>
<comment type="similarity">
    <text evidence="1 12">Belongs to the helicase family. DnaB subfamily.</text>
</comment>
<keyword evidence="5 12" id="KW-0378">Hydrolase</keyword>
<dbReference type="Proteomes" id="UP000321569">
    <property type="component" value="Unassembled WGS sequence"/>
</dbReference>
<dbReference type="PANTHER" id="PTHR30153:SF2">
    <property type="entry name" value="REPLICATIVE DNA HELICASE"/>
    <property type="match status" value="1"/>
</dbReference>
<dbReference type="Pfam" id="PF00772">
    <property type="entry name" value="DnaB"/>
    <property type="match status" value="1"/>
</dbReference>
<evidence type="ECO:0000256" key="2">
    <source>
        <dbReference type="ARBA" id="ARBA00022515"/>
    </source>
</evidence>
<dbReference type="FunFam" id="3.40.50.300:FF:000076">
    <property type="entry name" value="Replicative DNA helicase"/>
    <property type="match status" value="1"/>
</dbReference>
<dbReference type="InterPro" id="IPR016136">
    <property type="entry name" value="DNA_helicase_N/primase_C"/>
</dbReference>
<dbReference type="OrthoDB" id="9773982at2"/>
<dbReference type="GO" id="GO:0016887">
    <property type="term" value="F:ATP hydrolysis activity"/>
    <property type="evidence" value="ECO:0007669"/>
    <property type="project" value="RHEA"/>
</dbReference>
<dbReference type="InterPro" id="IPR007693">
    <property type="entry name" value="DNA_helicase_DnaB-like_N"/>
</dbReference>
<evidence type="ECO:0000313" key="16">
    <source>
        <dbReference type="Proteomes" id="UP000321569"/>
    </source>
</evidence>
<organism evidence="15 16">
    <name type="scientific">Lentilactobacillus rapi</name>
    <dbReference type="NCBI Taxonomy" id="481723"/>
    <lineage>
        <taxon>Bacteria</taxon>
        <taxon>Bacillati</taxon>
        <taxon>Bacillota</taxon>
        <taxon>Bacilli</taxon>
        <taxon>Lactobacillales</taxon>
        <taxon>Lactobacillaceae</taxon>
        <taxon>Lentilactobacillus</taxon>
    </lineage>
</organism>
<evidence type="ECO:0000256" key="5">
    <source>
        <dbReference type="ARBA" id="ARBA00022801"/>
    </source>
</evidence>
<dbReference type="InterPro" id="IPR027417">
    <property type="entry name" value="P-loop_NTPase"/>
</dbReference>
<dbReference type="GO" id="GO:0003677">
    <property type="term" value="F:DNA binding"/>
    <property type="evidence" value="ECO:0007669"/>
    <property type="project" value="UniProtKB-UniRule"/>
</dbReference>
<dbReference type="PANTHER" id="PTHR30153">
    <property type="entry name" value="REPLICATIVE DNA HELICASE DNAB"/>
    <property type="match status" value="1"/>
</dbReference>
<evidence type="ECO:0000256" key="13">
    <source>
        <dbReference type="SAM" id="MobiDB-lite"/>
    </source>
</evidence>
<evidence type="ECO:0000256" key="6">
    <source>
        <dbReference type="ARBA" id="ARBA00022806"/>
    </source>
</evidence>